<accession>G8PCE9</accession>
<feature type="transmembrane region" description="Helical" evidence="1">
    <location>
        <begin position="98"/>
        <end position="122"/>
    </location>
</feature>
<dbReference type="HOGENOM" id="CLU_051474_2_0_9"/>
<dbReference type="InterPro" id="IPR051599">
    <property type="entry name" value="Cell_Envelope_Assoc"/>
</dbReference>
<dbReference type="Gene3D" id="3.40.50.620">
    <property type="entry name" value="HUPs"/>
    <property type="match status" value="1"/>
</dbReference>
<evidence type="ECO:0000313" key="4">
    <source>
        <dbReference type="Proteomes" id="UP000005444"/>
    </source>
</evidence>
<name>G8PCE9_PEDCP</name>
<keyword evidence="1" id="KW-0472">Membrane</keyword>
<feature type="transmembrane region" description="Helical" evidence="1">
    <location>
        <begin position="65"/>
        <end position="86"/>
    </location>
</feature>
<dbReference type="PATRIC" id="fig|701521.8.peg.611"/>
<dbReference type="STRING" id="701521.PECL_641"/>
<keyword evidence="4" id="KW-1185">Reference proteome</keyword>
<dbReference type="Proteomes" id="UP000005444">
    <property type="component" value="Chromosome"/>
</dbReference>
<dbReference type="CDD" id="cd06259">
    <property type="entry name" value="YdcF-like"/>
    <property type="match status" value="1"/>
</dbReference>
<feature type="transmembrane region" description="Helical" evidence="1">
    <location>
        <begin position="321"/>
        <end position="342"/>
    </location>
</feature>
<dbReference type="InterPro" id="IPR014729">
    <property type="entry name" value="Rossmann-like_a/b/a_fold"/>
</dbReference>
<reference evidence="3 4" key="1">
    <citation type="journal article" date="2012" name="J. Bacteriol.">
        <title>Complete Genome Sequence of the Beer Spoilage Organism Pediococcus claussenii ATCC BAA-344T.</title>
        <authorList>
            <person name="Pittet V."/>
            <person name="Abegunde T."/>
            <person name="Marfleet T."/>
            <person name="Haakensen M."/>
            <person name="Morrow K."/>
            <person name="Jayaprakash T."/>
            <person name="Schroeder K."/>
            <person name="Trost B."/>
            <person name="Byrns S."/>
            <person name="Bergsveinson J."/>
            <person name="Kusalik A."/>
            <person name="Ziola B."/>
        </authorList>
    </citation>
    <scope>NUCLEOTIDE SEQUENCE [LARGE SCALE GENOMIC DNA]</scope>
    <source>
        <strain evidence="3 4">ATCC BAA-344</strain>
    </source>
</reference>
<dbReference type="PANTHER" id="PTHR30336">
    <property type="entry name" value="INNER MEMBRANE PROTEIN, PROBABLE PERMEASE"/>
    <property type="match status" value="1"/>
</dbReference>
<dbReference type="PANTHER" id="PTHR30336:SF18">
    <property type="entry name" value="MEMBRANE PROTEIN"/>
    <property type="match status" value="1"/>
</dbReference>
<evidence type="ECO:0000256" key="1">
    <source>
        <dbReference type="SAM" id="Phobius"/>
    </source>
</evidence>
<feature type="transmembrane region" description="Helical" evidence="1">
    <location>
        <begin position="134"/>
        <end position="155"/>
    </location>
</feature>
<evidence type="ECO:0000313" key="3">
    <source>
        <dbReference type="EMBL" id="AEV94934.1"/>
    </source>
</evidence>
<keyword evidence="1" id="KW-1133">Transmembrane helix</keyword>
<dbReference type="InterPro" id="IPR003848">
    <property type="entry name" value="DUF218"/>
</dbReference>
<feature type="transmembrane region" description="Helical" evidence="1">
    <location>
        <begin position="28"/>
        <end position="53"/>
    </location>
</feature>
<keyword evidence="1" id="KW-0812">Transmembrane</keyword>
<dbReference type="EMBL" id="CP003137">
    <property type="protein sequence ID" value="AEV94934.1"/>
    <property type="molecule type" value="Genomic_DNA"/>
</dbReference>
<dbReference type="GO" id="GO:0000270">
    <property type="term" value="P:peptidoglycan metabolic process"/>
    <property type="evidence" value="ECO:0007669"/>
    <property type="project" value="TreeGrafter"/>
</dbReference>
<dbReference type="GO" id="GO:0043164">
    <property type="term" value="P:Gram-negative-bacterium-type cell wall biogenesis"/>
    <property type="evidence" value="ECO:0007669"/>
    <property type="project" value="TreeGrafter"/>
</dbReference>
<protein>
    <recommendedName>
        <fullName evidence="2">DUF218 domain-containing protein</fullName>
    </recommendedName>
</protein>
<gene>
    <name evidence="3" type="ordered locus">PECL_641</name>
</gene>
<proteinExistence type="predicted"/>
<dbReference type="RefSeq" id="WP_014215131.1">
    <property type="nucleotide sequence ID" value="NC_016605.1"/>
</dbReference>
<feature type="transmembrane region" description="Helical" evidence="1">
    <location>
        <begin position="6"/>
        <end position="21"/>
    </location>
</feature>
<organism evidence="3 4">
    <name type="scientific">Pediococcus claussenii (strain ATCC BAA-344 / DSM 14800 / JCM 18046 / KCTC 3811 / LMG 21948 / P06)</name>
    <dbReference type="NCBI Taxonomy" id="701521"/>
    <lineage>
        <taxon>Bacteria</taxon>
        <taxon>Bacillati</taxon>
        <taxon>Bacillota</taxon>
        <taxon>Bacilli</taxon>
        <taxon>Lactobacillales</taxon>
        <taxon>Lactobacillaceae</taxon>
        <taxon>Pediococcus</taxon>
    </lineage>
</organism>
<dbReference type="Pfam" id="PF02698">
    <property type="entry name" value="DUF218"/>
    <property type="match status" value="1"/>
</dbReference>
<evidence type="ECO:0000259" key="2">
    <source>
        <dbReference type="Pfam" id="PF02698"/>
    </source>
</evidence>
<feature type="domain" description="DUF218" evidence="2">
    <location>
        <begin position="169"/>
        <end position="315"/>
    </location>
</feature>
<dbReference type="KEGG" id="pce:PECL_641"/>
<dbReference type="AlphaFoldDB" id="G8PCE9"/>
<sequence length="343" mass="38246">MMLELFVVFGIIPIILALLQLRHDRRSFFGGITLMFGIGVLLFLVILGILNQIAGISEIAVQTTLIFTLGGVIGLPIVIGVALILNSQVMKQKEGRSLTAQLSLLFGFNFIIIAGLSLAVLFRGAVWNQWLVGTMFLFLMVDVTLTGVFIGYLFYSLLYQLIPIKQHVDYIITLGAGVRSDKLTPLLKSRVDKGLEYYRKQGDSGMMVPSGGQGPDEPVSEAYAMGKYLTESQHVDPKHIILEDESTNTMQNMLFSKKKIEQDWHGDRAPKVIFSTNNYHVLRSAIYAKRAGLQADGVGAPTSFYFLPSALLREFIALMMMYKWFLITVVGFWIVITGLMFLV</sequence>
<dbReference type="GO" id="GO:0005886">
    <property type="term" value="C:plasma membrane"/>
    <property type="evidence" value="ECO:0007669"/>
    <property type="project" value="TreeGrafter"/>
</dbReference>
<dbReference type="eggNOG" id="COG1434">
    <property type="taxonomic scope" value="Bacteria"/>
</dbReference>